<evidence type="ECO:0000256" key="1">
    <source>
        <dbReference type="SAM" id="MobiDB-lite"/>
    </source>
</evidence>
<accession>A0ABT8A6N4</accession>
<evidence type="ECO:0000313" key="3">
    <source>
        <dbReference type="Proteomes" id="UP001529369"/>
    </source>
</evidence>
<sequence>MTMAYKALMVEAGPGAGTEARVRLAAKLAGECGAQLIGLAACAVRPPFMPPFGESVMVADIIEDDMRRVRAMLEAAGDRFRAIAGAAAEWRAFLEYPGDALAREARAAELVIIGRDAEARPAGVRQTAAPGDVLMRAGRPVLVVPPGVTGLAGRRVLVAWNESREARRAVIDALPLLARAERVQVLEICEPGEGAALGSGTCRTSRSCSCGMAPGPRARRWCGADAAPRQSCSARRSGWTPISSSPAAMAIRA</sequence>
<reference evidence="3" key="1">
    <citation type="journal article" date="2019" name="Int. J. Syst. Evol. Microbiol.">
        <title>The Global Catalogue of Microorganisms (GCM) 10K type strain sequencing project: providing services to taxonomists for standard genome sequencing and annotation.</title>
        <authorList>
            <consortium name="The Broad Institute Genomics Platform"/>
            <consortium name="The Broad Institute Genome Sequencing Center for Infectious Disease"/>
            <person name="Wu L."/>
            <person name="Ma J."/>
        </authorList>
    </citation>
    <scope>NUCLEOTIDE SEQUENCE [LARGE SCALE GENOMIC DNA]</scope>
    <source>
        <strain evidence="3">CECT 7131</strain>
    </source>
</reference>
<comment type="caution">
    <text evidence="2">The sequence shown here is derived from an EMBL/GenBank/DDBJ whole genome shotgun (WGS) entry which is preliminary data.</text>
</comment>
<evidence type="ECO:0000313" key="2">
    <source>
        <dbReference type="EMBL" id="MDN3565356.1"/>
    </source>
</evidence>
<proteinExistence type="predicted"/>
<dbReference type="EMBL" id="JAUFPN010000145">
    <property type="protein sequence ID" value="MDN3565356.1"/>
    <property type="molecule type" value="Genomic_DNA"/>
</dbReference>
<organism evidence="2 3">
    <name type="scientific">Paeniroseomonas aquatica</name>
    <dbReference type="NCBI Taxonomy" id="373043"/>
    <lineage>
        <taxon>Bacteria</taxon>
        <taxon>Pseudomonadati</taxon>
        <taxon>Pseudomonadota</taxon>
        <taxon>Alphaproteobacteria</taxon>
        <taxon>Acetobacterales</taxon>
        <taxon>Acetobacteraceae</taxon>
        <taxon>Paeniroseomonas</taxon>
    </lineage>
</organism>
<dbReference type="Gene3D" id="3.40.50.12370">
    <property type="match status" value="1"/>
</dbReference>
<feature type="compositionally biased region" description="Polar residues" evidence="1">
    <location>
        <begin position="234"/>
        <end position="246"/>
    </location>
</feature>
<gene>
    <name evidence="2" type="ORF">QWZ14_13370</name>
</gene>
<name>A0ABT8A6N4_9PROT</name>
<feature type="region of interest" description="Disordered" evidence="1">
    <location>
        <begin position="234"/>
        <end position="253"/>
    </location>
</feature>
<dbReference type="Proteomes" id="UP001529369">
    <property type="component" value="Unassembled WGS sequence"/>
</dbReference>
<protein>
    <recommendedName>
        <fullName evidence="4">UspA domain-containing protein</fullName>
    </recommendedName>
</protein>
<keyword evidence="3" id="KW-1185">Reference proteome</keyword>
<evidence type="ECO:0008006" key="4">
    <source>
        <dbReference type="Google" id="ProtNLM"/>
    </source>
</evidence>
<dbReference type="SUPFAM" id="SSF52402">
    <property type="entry name" value="Adenine nucleotide alpha hydrolases-like"/>
    <property type="match status" value="1"/>
</dbReference>